<comment type="similarity">
    <text evidence="1">Belongs to the acyl-CoA dehydrogenase family.</text>
</comment>
<dbReference type="InterPro" id="IPR050741">
    <property type="entry name" value="Acyl-CoA_dehydrogenase"/>
</dbReference>
<name>A0ABY2QH52_9SPHN</name>
<dbReference type="SUPFAM" id="SSF56645">
    <property type="entry name" value="Acyl-CoA dehydrogenase NM domain-like"/>
    <property type="match status" value="1"/>
</dbReference>
<keyword evidence="8" id="KW-1185">Reference proteome</keyword>
<dbReference type="InterPro" id="IPR009100">
    <property type="entry name" value="AcylCoA_DH/oxidase_NM_dom_sf"/>
</dbReference>
<evidence type="ECO:0000256" key="4">
    <source>
        <dbReference type="ARBA" id="ARBA00023002"/>
    </source>
</evidence>
<proteinExistence type="inferred from homology"/>
<dbReference type="InterPro" id="IPR036250">
    <property type="entry name" value="AcylCo_DH-like_C"/>
</dbReference>
<keyword evidence="3" id="KW-0274">FAD</keyword>
<dbReference type="PANTHER" id="PTHR48083">
    <property type="entry name" value="MEDIUM-CHAIN SPECIFIC ACYL-COA DEHYDROGENASE, MITOCHONDRIAL-RELATED"/>
    <property type="match status" value="1"/>
</dbReference>
<dbReference type="SUPFAM" id="SSF47203">
    <property type="entry name" value="Acyl-CoA dehydrogenase C-terminal domain-like"/>
    <property type="match status" value="1"/>
</dbReference>
<dbReference type="Gene3D" id="1.20.140.10">
    <property type="entry name" value="Butyryl-CoA Dehydrogenase, subunit A, domain 3"/>
    <property type="match status" value="1"/>
</dbReference>
<accession>A0ABY2QH52</accession>
<keyword evidence="2" id="KW-0285">Flavoprotein</keyword>
<dbReference type="Pfam" id="PF00441">
    <property type="entry name" value="Acyl-CoA_dh_1"/>
    <property type="match status" value="1"/>
</dbReference>
<evidence type="ECO:0000256" key="3">
    <source>
        <dbReference type="ARBA" id="ARBA00022827"/>
    </source>
</evidence>
<comment type="caution">
    <text evidence="7">The sequence shown here is derived from an EMBL/GenBank/DDBJ whole genome shotgun (WGS) entry which is preliminary data.</text>
</comment>
<organism evidence="7 8">
    <name type="scientific">Sphingomonas olei</name>
    <dbReference type="NCBI Taxonomy" id="1886787"/>
    <lineage>
        <taxon>Bacteria</taxon>
        <taxon>Pseudomonadati</taxon>
        <taxon>Pseudomonadota</taxon>
        <taxon>Alphaproteobacteria</taxon>
        <taxon>Sphingomonadales</taxon>
        <taxon>Sphingomonadaceae</taxon>
        <taxon>Sphingomonas</taxon>
    </lineage>
</organism>
<dbReference type="EMBL" id="SSTI01000006">
    <property type="protein sequence ID" value="THG39820.1"/>
    <property type="molecule type" value="Genomic_DNA"/>
</dbReference>
<evidence type="ECO:0000256" key="2">
    <source>
        <dbReference type="ARBA" id="ARBA00022630"/>
    </source>
</evidence>
<sequence length="284" mass="30426">MPKERRVHRGAAAQPVGQDPAAHAARAFLVRPRTESELTSFARTDEQRMLAETLDVALSNGADWQAAVVDTGLGQLGVSADEEGLGTDLRDAAVVAAAFGRANAALPWAEHWVATRLGARGENGPRADADVAALARAREPRERQWAEDALTVLHCAEIVGLCRTMLRDAATFSKERRQFGVAIASFQALRHRMADMAMILEQAEAITAAAITSFDGDETGRARAVSAARVVCDDAARLIGEGAVQIHGAMGLTAELRLGGYFRRARTLAQGDGTARHHLRRYAA</sequence>
<feature type="region of interest" description="Disordered" evidence="5">
    <location>
        <begin position="1"/>
        <end position="20"/>
    </location>
</feature>
<dbReference type="PANTHER" id="PTHR48083:SF2">
    <property type="entry name" value="MEDIUM-CHAIN SPECIFIC ACYL-COA DEHYDROGENASE, MITOCHONDRIAL"/>
    <property type="match status" value="1"/>
</dbReference>
<evidence type="ECO:0000259" key="6">
    <source>
        <dbReference type="Pfam" id="PF00441"/>
    </source>
</evidence>
<evidence type="ECO:0000256" key="5">
    <source>
        <dbReference type="SAM" id="MobiDB-lite"/>
    </source>
</evidence>
<evidence type="ECO:0000313" key="7">
    <source>
        <dbReference type="EMBL" id="THG39820.1"/>
    </source>
</evidence>
<evidence type="ECO:0000256" key="1">
    <source>
        <dbReference type="ARBA" id="ARBA00009347"/>
    </source>
</evidence>
<gene>
    <name evidence="7" type="ORF">E5988_09105</name>
</gene>
<dbReference type="InterPro" id="IPR009075">
    <property type="entry name" value="AcylCo_DH/oxidase_C"/>
</dbReference>
<evidence type="ECO:0000313" key="8">
    <source>
        <dbReference type="Proteomes" id="UP000308038"/>
    </source>
</evidence>
<feature type="domain" description="Acyl-CoA dehydrogenase/oxidase C-terminal" evidence="6">
    <location>
        <begin position="153"/>
        <end position="280"/>
    </location>
</feature>
<keyword evidence="4" id="KW-0560">Oxidoreductase</keyword>
<reference evidence="7 8" key="1">
    <citation type="submission" date="2019-04" db="EMBL/GenBank/DDBJ databases">
        <title>Microbes associate with the intestines of laboratory mice.</title>
        <authorList>
            <person name="Navarre W."/>
            <person name="Wong E."/>
            <person name="Huang K.C."/>
            <person name="Tropini C."/>
            <person name="Ng K."/>
            <person name="Yu B."/>
        </authorList>
    </citation>
    <scope>NUCLEOTIDE SEQUENCE [LARGE SCALE GENOMIC DNA]</scope>
    <source>
        <strain evidence="7 8">NM83_B4-11</strain>
    </source>
</reference>
<dbReference type="Proteomes" id="UP000308038">
    <property type="component" value="Unassembled WGS sequence"/>
</dbReference>
<protein>
    <recommendedName>
        <fullName evidence="6">Acyl-CoA dehydrogenase/oxidase C-terminal domain-containing protein</fullName>
    </recommendedName>
</protein>